<comment type="caution">
    <text evidence="3">The sequence shown here is derived from an EMBL/GenBank/DDBJ whole genome shotgun (WGS) entry which is preliminary data.</text>
</comment>
<dbReference type="EMBL" id="ADNV01000148">
    <property type="protein sequence ID" value="EFG78320.1"/>
    <property type="molecule type" value="Genomic_DNA"/>
</dbReference>
<keyword evidence="3" id="KW-0413">Isomerase</keyword>
<evidence type="ECO:0000313" key="4">
    <source>
        <dbReference type="Proteomes" id="UP000003653"/>
    </source>
</evidence>
<dbReference type="GO" id="GO:0008966">
    <property type="term" value="F:phosphoglucosamine mutase activity"/>
    <property type="evidence" value="ECO:0007669"/>
    <property type="project" value="UniProtKB-EC"/>
</dbReference>
<organism evidence="3 4">
    <name type="scientific">Mycobacterium parascrofulaceum ATCC BAA-614</name>
    <dbReference type="NCBI Taxonomy" id="525368"/>
    <lineage>
        <taxon>Bacteria</taxon>
        <taxon>Bacillati</taxon>
        <taxon>Actinomycetota</taxon>
        <taxon>Actinomycetes</taxon>
        <taxon>Mycobacteriales</taxon>
        <taxon>Mycobacteriaceae</taxon>
        <taxon>Mycobacterium</taxon>
        <taxon>Mycobacterium simiae complex</taxon>
    </lineage>
</organism>
<reference evidence="3 4" key="1">
    <citation type="submission" date="2010-04" db="EMBL/GenBank/DDBJ databases">
        <authorList>
            <person name="Muzny D."/>
            <person name="Qin X."/>
            <person name="Deng J."/>
            <person name="Jiang H."/>
            <person name="Liu Y."/>
            <person name="Qu J."/>
            <person name="Song X.-Z."/>
            <person name="Zhang L."/>
            <person name="Thornton R."/>
            <person name="Coyle M."/>
            <person name="Francisco L."/>
            <person name="Jackson L."/>
            <person name="Javaid M."/>
            <person name="Korchina V."/>
            <person name="Kovar C."/>
            <person name="Mata R."/>
            <person name="Mathew T."/>
            <person name="Ngo R."/>
            <person name="Nguyen L."/>
            <person name="Nguyen N."/>
            <person name="Okwuonu G."/>
            <person name="Ongeri F."/>
            <person name="Pham C."/>
            <person name="Simmons D."/>
            <person name="Wilczek-Boney K."/>
            <person name="Hale W."/>
            <person name="Jakkamsetti A."/>
            <person name="Pham P."/>
            <person name="Ruth R."/>
            <person name="San Lucas F."/>
            <person name="Warren J."/>
            <person name="Zhang J."/>
            <person name="Zhao Z."/>
            <person name="Zhou C."/>
            <person name="Zhu D."/>
            <person name="Lee S."/>
            <person name="Bess C."/>
            <person name="Blankenburg K."/>
            <person name="Forbes L."/>
            <person name="Fu Q."/>
            <person name="Gubbala S."/>
            <person name="Hirani K."/>
            <person name="Jayaseelan J.C."/>
            <person name="Lara F."/>
            <person name="Munidasa M."/>
            <person name="Palculict T."/>
            <person name="Patil S."/>
            <person name="Pu L.-L."/>
            <person name="Saada N."/>
            <person name="Tang L."/>
            <person name="Weissenberger G."/>
            <person name="Zhu Y."/>
            <person name="Hemphill L."/>
            <person name="Shang Y."/>
            <person name="Youmans B."/>
            <person name="Ayvaz T."/>
            <person name="Ross M."/>
            <person name="Santibanez J."/>
            <person name="Aqrawi P."/>
            <person name="Gross S."/>
            <person name="Joshi V."/>
            <person name="Fowler G."/>
            <person name="Nazareth L."/>
            <person name="Reid J."/>
            <person name="Worley K."/>
            <person name="Petrosino J."/>
            <person name="Highlander S."/>
            <person name="Gibbs R."/>
        </authorList>
    </citation>
    <scope>NUCLEOTIDE SEQUENCE [LARGE SCALE GENOMIC DNA]</scope>
    <source>
        <strain evidence="3 4">ATCC BAA-614</strain>
    </source>
</reference>
<dbReference type="RefSeq" id="WP_007172544.1">
    <property type="nucleotide sequence ID" value="NZ_GG770582.1"/>
</dbReference>
<evidence type="ECO:0000313" key="3">
    <source>
        <dbReference type="EMBL" id="EFG78320.1"/>
    </source>
</evidence>
<dbReference type="SUPFAM" id="SSF53738">
    <property type="entry name" value="Phosphoglucomutase, first 3 domains"/>
    <property type="match status" value="1"/>
</dbReference>
<dbReference type="InterPro" id="IPR005844">
    <property type="entry name" value="A-D-PHexomutase_a/b/a-I"/>
</dbReference>
<gene>
    <name evidence="3" type="ORF">HMPREF0591_1779</name>
</gene>
<dbReference type="Proteomes" id="UP000003653">
    <property type="component" value="Unassembled WGS sequence"/>
</dbReference>
<dbReference type="HOGENOM" id="CLU_201481_1_1_11"/>
<feature type="domain" description="Alpha-D-phosphohexomutase alpha/beta/alpha" evidence="2">
    <location>
        <begin position="3"/>
        <end position="36"/>
    </location>
</feature>
<dbReference type="Gene3D" id="3.40.120.10">
    <property type="entry name" value="Alpha-D-Glucose-1,6-Bisphosphate, subunit A, domain 3"/>
    <property type="match status" value="1"/>
</dbReference>
<accession>D5P6I5</accession>
<dbReference type="GO" id="GO:0005975">
    <property type="term" value="P:carbohydrate metabolic process"/>
    <property type="evidence" value="ECO:0007669"/>
    <property type="project" value="InterPro"/>
</dbReference>
<feature type="non-terminal residue" evidence="3">
    <location>
        <position position="40"/>
    </location>
</feature>
<name>D5P6I5_9MYCO</name>
<protein>
    <submittedName>
        <fullName evidence="3">Putative phosphoglucosamine mutase</fullName>
        <ecNumber evidence="3">5.4.2.10</ecNumber>
    </submittedName>
</protein>
<dbReference type="InterPro" id="IPR016055">
    <property type="entry name" value="A-D-PHexomutase_a/b/a-I/II/III"/>
</dbReference>
<dbReference type="Pfam" id="PF02878">
    <property type="entry name" value="PGM_PMM_I"/>
    <property type="match status" value="1"/>
</dbReference>
<proteinExistence type="inferred from homology"/>
<keyword evidence="4" id="KW-1185">Reference proteome</keyword>
<evidence type="ECO:0000259" key="2">
    <source>
        <dbReference type="Pfam" id="PF02878"/>
    </source>
</evidence>
<evidence type="ECO:0000256" key="1">
    <source>
        <dbReference type="ARBA" id="ARBA00010231"/>
    </source>
</evidence>
<dbReference type="AlphaFoldDB" id="D5P6I5"/>
<dbReference type="EC" id="5.4.2.10" evidence="3"/>
<comment type="similarity">
    <text evidence="1">Belongs to the phosphohexose mutase family.</text>
</comment>
<sequence>MGRLFGTDGVRGVANRELTAELALALGAAAARHLASAGGP</sequence>